<evidence type="ECO:0000313" key="1">
    <source>
        <dbReference type="EMBL" id="KAG0413255.1"/>
    </source>
</evidence>
<gene>
    <name evidence="1" type="ORF">HPB47_009590</name>
</gene>
<evidence type="ECO:0000313" key="2">
    <source>
        <dbReference type="Proteomes" id="UP000805193"/>
    </source>
</evidence>
<organism evidence="1 2">
    <name type="scientific">Ixodes persulcatus</name>
    <name type="common">Taiga tick</name>
    <dbReference type="NCBI Taxonomy" id="34615"/>
    <lineage>
        <taxon>Eukaryota</taxon>
        <taxon>Metazoa</taxon>
        <taxon>Ecdysozoa</taxon>
        <taxon>Arthropoda</taxon>
        <taxon>Chelicerata</taxon>
        <taxon>Arachnida</taxon>
        <taxon>Acari</taxon>
        <taxon>Parasitiformes</taxon>
        <taxon>Ixodida</taxon>
        <taxon>Ixodoidea</taxon>
        <taxon>Ixodidae</taxon>
        <taxon>Ixodinae</taxon>
        <taxon>Ixodes</taxon>
    </lineage>
</organism>
<reference evidence="1 2" key="1">
    <citation type="journal article" date="2020" name="Cell">
        <title>Large-Scale Comparative Analyses of Tick Genomes Elucidate Their Genetic Diversity and Vector Capacities.</title>
        <authorList>
            <consortium name="Tick Genome and Microbiome Consortium (TIGMIC)"/>
            <person name="Jia N."/>
            <person name="Wang J."/>
            <person name="Shi W."/>
            <person name="Du L."/>
            <person name="Sun Y."/>
            <person name="Zhan W."/>
            <person name="Jiang J.F."/>
            <person name="Wang Q."/>
            <person name="Zhang B."/>
            <person name="Ji P."/>
            <person name="Bell-Sakyi L."/>
            <person name="Cui X.M."/>
            <person name="Yuan T.T."/>
            <person name="Jiang B.G."/>
            <person name="Yang W.F."/>
            <person name="Lam T.T."/>
            <person name="Chang Q.C."/>
            <person name="Ding S.J."/>
            <person name="Wang X.J."/>
            <person name="Zhu J.G."/>
            <person name="Ruan X.D."/>
            <person name="Zhao L."/>
            <person name="Wei J.T."/>
            <person name="Ye R.Z."/>
            <person name="Que T.C."/>
            <person name="Du C.H."/>
            <person name="Zhou Y.H."/>
            <person name="Cheng J.X."/>
            <person name="Dai P.F."/>
            <person name="Guo W.B."/>
            <person name="Han X.H."/>
            <person name="Huang E.J."/>
            <person name="Li L.F."/>
            <person name="Wei W."/>
            <person name="Gao Y.C."/>
            <person name="Liu J.Z."/>
            <person name="Shao H.Z."/>
            <person name="Wang X."/>
            <person name="Wang C.C."/>
            <person name="Yang T.C."/>
            <person name="Huo Q.B."/>
            <person name="Li W."/>
            <person name="Chen H.Y."/>
            <person name="Chen S.E."/>
            <person name="Zhou L.G."/>
            <person name="Ni X.B."/>
            <person name="Tian J.H."/>
            <person name="Sheng Y."/>
            <person name="Liu T."/>
            <person name="Pan Y.S."/>
            <person name="Xia L.Y."/>
            <person name="Li J."/>
            <person name="Zhao F."/>
            <person name="Cao W.C."/>
        </authorList>
    </citation>
    <scope>NUCLEOTIDE SEQUENCE [LARGE SCALE GENOMIC DNA]</scope>
    <source>
        <strain evidence="1">Iper-2018</strain>
    </source>
</reference>
<comment type="caution">
    <text evidence="1">The sequence shown here is derived from an EMBL/GenBank/DDBJ whole genome shotgun (WGS) entry which is preliminary data.</text>
</comment>
<keyword evidence="2" id="KW-1185">Reference proteome</keyword>
<accession>A0AC60P1N9</accession>
<proteinExistence type="predicted"/>
<sequence length="706" mass="79988">MLVEIIPRHRTQNSFFVFNGYSSPREKVAGGHRLAKDWDIAISKAGPSPLVVVGDFNAPHPDWGYKYISPKGNFLRNKIQSLNLNLLNDFTHPTRVGNSICSDTSPDLSMCLNAHNPSWLNLWEELGSDHRIIETTVWRSGKRDDYPQRKIPFTDWDSFRTTRSDRPPTELTNLDEWTHSLLEDHKSNTTLENDVPNEAEGQLDTRLRTLLQAKHSITSRWNKCRLKKSLRKKLAEINRKIEAHCATLRQQNWDRLCEETERNLHGKRAWQLLRHLLNPTTTKSARSDAITTVIHNATHSTGATATLKLYMYKEHQTFFQIHTRDGFVIPVVPTIKILGLSIDGDRSSATAFGRLIQKMNETIQLVKRITRKHAGMGEKGLLRLIQAFVVPHISYLAPFLALDAVKLDKLNKKMRKLYKVALGIPVGTNNQRLEEMGIHNTIEEIIEAQGVSHTERLMHTSTGRKVLQDIGHIITNGVDRTAIPGVCLLDIRPLPRHMHPDEHQERRLARAKALTTIHNSNPKSFFTDVSEYPGMRTRFAIAVINGMGETIRQASTRAQSPTDAEEIAIALAYTIPTCEHILSDSKSAITNYARNWITKHTSTLLRKAHNPNRVTITWYPAHTQSSPADGNERAHQSARNLTRDIQNPHVQALVFRKCSIALKLNNEDGEPAQAPVREEVKEAQVFIIQHALKALAHHEPGLKVSP</sequence>
<protein>
    <submittedName>
        <fullName evidence="1">Uncharacterized protein</fullName>
    </submittedName>
</protein>
<dbReference type="EMBL" id="JABSTQ010011278">
    <property type="protein sequence ID" value="KAG0413255.1"/>
    <property type="molecule type" value="Genomic_DNA"/>
</dbReference>
<dbReference type="Proteomes" id="UP000805193">
    <property type="component" value="Unassembled WGS sequence"/>
</dbReference>
<name>A0AC60P1N9_IXOPE</name>